<sequence length="66" mass="7124">MQGRKLASERETSTQGSSVLTGKADTRRLTTGNCARCSNNRTQYLFFLSSASHCPAVFAKAPSVKV</sequence>
<dbReference type="Proteomes" id="UP000324222">
    <property type="component" value="Unassembled WGS sequence"/>
</dbReference>
<accession>A0A5B7G3C4</accession>
<evidence type="ECO:0000313" key="3">
    <source>
        <dbReference type="Proteomes" id="UP000324222"/>
    </source>
</evidence>
<feature type="region of interest" description="Disordered" evidence="1">
    <location>
        <begin position="1"/>
        <end position="24"/>
    </location>
</feature>
<protein>
    <submittedName>
        <fullName evidence="2">Uncharacterized protein</fullName>
    </submittedName>
</protein>
<keyword evidence="3" id="KW-1185">Reference proteome</keyword>
<organism evidence="2 3">
    <name type="scientific">Portunus trituberculatus</name>
    <name type="common">Swimming crab</name>
    <name type="synonym">Neptunus trituberculatus</name>
    <dbReference type="NCBI Taxonomy" id="210409"/>
    <lineage>
        <taxon>Eukaryota</taxon>
        <taxon>Metazoa</taxon>
        <taxon>Ecdysozoa</taxon>
        <taxon>Arthropoda</taxon>
        <taxon>Crustacea</taxon>
        <taxon>Multicrustacea</taxon>
        <taxon>Malacostraca</taxon>
        <taxon>Eumalacostraca</taxon>
        <taxon>Eucarida</taxon>
        <taxon>Decapoda</taxon>
        <taxon>Pleocyemata</taxon>
        <taxon>Brachyura</taxon>
        <taxon>Eubrachyura</taxon>
        <taxon>Portunoidea</taxon>
        <taxon>Portunidae</taxon>
        <taxon>Portuninae</taxon>
        <taxon>Portunus</taxon>
    </lineage>
</organism>
<evidence type="ECO:0000313" key="2">
    <source>
        <dbReference type="EMBL" id="MPC54600.1"/>
    </source>
</evidence>
<reference evidence="2 3" key="1">
    <citation type="submission" date="2019-05" db="EMBL/GenBank/DDBJ databases">
        <title>Another draft genome of Portunus trituberculatus and its Hox gene families provides insights of decapod evolution.</title>
        <authorList>
            <person name="Jeong J.-H."/>
            <person name="Song I."/>
            <person name="Kim S."/>
            <person name="Choi T."/>
            <person name="Kim D."/>
            <person name="Ryu S."/>
            <person name="Kim W."/>
        </authorList>
    </citation>
    <scope>NUCLEOTIDE SEQUENCE [LARGE SCALE GENOMIC DNA]</scope>
    <source>
        <tissue evidence="2">Muscle</tissue>
    </source>
</reference>
<feature type="compositionally biased region" description="Basic and acidic residues" evidence="1">
    <location>
        <begin position="1"/>
        <end position="12"/>
    </location>
</feature>
<evidence type="ECO:0000256" key="1">
    <source>
        <dbReference type="SAM" id="MobiDB-lite"/>
    </source>
</evidence>
<dbReference type="AlphaFoldDB" id="A0A5B7G3C4"/>
<gene>
    <name evidence="2" type="ORF">E2C01_048523</name>
</gene>
<comment type="caution">
    <text evidence="2">The sequence shown here is derived from an EMBL/GenBank/DDBJ whole genome shotgun (WGS) entry which is preliminary data.</text>
</comment>
<name>A0A5B7G3C4_PORTR</name>
<dbReference type="EMBL" id="VSRR010012486">
    <property type="protein sequence ID" value="MPC54600.1"/>
    <property type="molecule type" value="Genomic_DNA"/>
</dbReference>
<proteinExistence type="predicted"/>